<name>A0A6A5VTL1_9PLEO</name>
<feature type="signal peptide" evidence="1">
    <location>
        <begin position="1"/>
        <end position="34"/>
    </location>
</feature>
<accession>A0A6A5VTL1</accession>
<gene>
    <name evidence="2" type="ORF">BU23DRAFT_108646</name>
</gene>
<proteinExistence type="predicted"/>
<evidence type="ECO:0000313" key="2">
    <source>
        <dbReference type="EMBL" id="KAF1979919.1"/>
    </source>
</evidence>
<evidence type="ECO:0000313" key="3">
    <source>
        <dbReference type="Proteomes" id="UP000800036"/>
    </source>
</evidence>
<protein>
    <recommendedName>
        <fullName evidence="4">Secreted protein</fullName>
    </recommendedName>
</protein>
<dbReference type="Proteomes" id="UP000800036">
    <property type="component" value="Unassembled WGS sequence"/>
</dbReference>
<dbReference type="EMBL" id="ML976657">
    <property type="protein sequence ID" value="KAF1979919.1"/>
    <property type="molecule type" value="Genomic_DNA"/>
</dbReference>
<organism evidence="2 3">
    <name type="scientific">Bimuria novae-zelandiae CBS 107.79</name>
    <dbReference type="NCBI Taxonomy" id="1447943"/>
    <lineage>
        <taxon>Eukaryota</taxon>
        <taxon>Fungi</taxon>
        <taxon>Dikarya</taxon>
        <taxon>Ascomycota</taxon>
        <taxon>Pezizomycotina</taxon>
        <taxon>Dothideomycetes</taxon>
        <taxon>Pleosporomycetidae</taxon>
        <taxon>Pleosporales</taxon>
        <taxon>Massarineae</taxon>
        <taxon>Didymosphaeriaceae</taxon>
        <taxon>Bimuria</taxon>
    </lineage>
</organism>
<evidence type="ECO:0008006" key="4">
    <source>
        <dbReference type="Google" id="ProtNLM"/>
    </source>
</evidence>
<evidence type="ECO:0000256" key="1">
    <source>
        <dbReference type="SAM" id="SignalP"/>
    </source>
</evidence>
<keyword evidence="3" id="KW-1185">Reference proteome</keyword>
<dbReference type="AlphaFoldDB" id="A0A6A5VTL1"/>
<reference evidence="2" key="1">
    <citation type="journal article" date="2020" name="Stud. Mycol.">
        <title>101 Dothideomycetes genomes: a test case for predicting lifestyles and emergence of pathogens.</title>
        <authorList>
            <person name="Haridas S."/>
            <person name="Albert R."/>
            <person name="Binder M."/>
            <person name="Bloem J."/>
            <person name="Labutti K."/>
            <person name="Salamov A."/>
            <person name="Andreopoulos B."/>
            <person name="Baker S."/>
            <person name="Barry K."/>
            <person name="Bills G."/>
            <person name="Bluhm B."/>
            <person name="Cannon C."/>
            <person name="Castanera R."/>
            <person name="Culley D."/>
            <person name="Daum C."/>
            <person name="Ezra D."/>
            <person name="Gonzalez J."/>
            <person name="Henrissat B."/>
            <person name="Kuo A."/>
            <person name="Liang C."/>
            <person name="Lipzen A."/>
            <person name="Lutzoni F."/>
            <person name="Magnuson J."/>
            <person name="Mondo S."/>
            <person name="Nolan M."/>
            <person name="Ohm R."/>
            <person name="Pangilinan J."/>
            <person name="Park H.-J."/>
            <person name="Ramirez L."/>
            <person name="Alfaro M."/>
            <person name="Sun H."/>
            <person name="Tritt A."/>
            <person name="Yoshinaga Y."/>
            <person name="Zwiers L.-H."/>
            <person name="Turgeon B."/>
            <person name="Goodwin S."/>
            <person name="Spatafora J."/>
            <person name="Crous P."/>
            <person name="Grigoriev I."/>
        </authorList>
    </citation>
    <scope>NUCLEOTIDE SEQUENCE</scope>
    <source>
        <strain evidence="2">CBS 107.79</strain>
    </source>
</reference>
<keyword evidence="1" id="KW-0732">Signal</keyword>
<sequence length="110" mass="11960">MHARSACACARQLAPTSLPLSFSLMICWVRAGSADTWVPGPVLGPPPCGAVRVWCPLSLGVRVCDWTGVYGAMRVWIYLDIWYSWLFTAHVDVVTACTAVKSRGTHPVPS</sequence>
<feature type="chain" id="PRO_5025639416" description="Secreted protein" evidence="1">
    <location>
        <begin position="35"/>
        <end position="110"/>
    </location>
</feature>